<dbReference type="InterPro" id="IPR001100">
    <property type="entry name" value="Pyr_nuc-diS_OxRdtase"/>
</dbReference>
<comment type="subcellular location">
    <subcellularLocation>
        <location evidence="2">Cytoplasm</location>
    </subcellularLocation>
</comment>
<evidence type="ECO:0000256" key="4">
    <source>
        <dbReference type="ARBA" id="ARBA00012772"/>
    </source>
</evidence>
<dbReference type="RefSeq" id="WP_062485253.1">
    <property type="nucleotide sequence ID" value="NZ_LN885086.1"/>
</dbReference>
<dbReference type="InterPro" id="IPR023753">
    <property type="entry name" value="FAD/NAD-binding_dom"/>
</dbReference>
<dbReference type="NCBIfam" id="NF003585">
    <property type="entry name" value="PRK05249.1"/>
    <property type="match status" value="1"/>
</dbReference>
<feature type="binding site" evidence="13">
    <location>
        <begin position="146"/>
        <end position="148"/>
    </location>
    <ligand>
        <name>FAD</name>
        <dbReference type="ChEBI" id="CHEBI:57692"/>
    </ligand>
</feature>
<evidence type="ECO:0000256" key="1">
    <source>
        <dbReference type="ARBA" id="ARBA00002842"/>
    </source>
</evidence>
<dbReference type="Gene3D" id="3.50.50.60">
    <property type="entry name" value="FAD/NAD(P)-binding domain"/>
    <property type="match status" value="2"/>
</dbReference>
<dbReference type="InterPro" id="IPR016156">
    <property type="entry name" value="FAD/NAD-linked_Rdtase_dimer_sf"/>
</dbReference>
<feature type="domain" description="Pyridine nucleotide-disulphide oxidoreductase dimerisation" evidence="14">
    <location>
        <begin position="346"/>
        <end position="454"/>
    </location>
</feature>
<dbReference type="PANTHER" id="PTHR22912:SF93">
    <property type="entry name" value="SOLUBLE PYRIDINE NUCLEOTIDE TRANSHYDROGENASE"/>
    <property type="match status" value="1"/>
</dbReference>
<dbReference type="Proteomes" id="UP000066284">
    <property type="component" value="Chromosome 1"/>
</dbReference>
<dbReference type="SUPFAM" id="SSF55424">
    <property type="entry name" value="FAD/NAD-linked reductases, dimerisation (C-terminal) domain"/>
    <property type="match status" value="1"/>
</dbReference>
<keyword evidence="13" id="KW-0547">Nucleotide-binding</keyword>
<evidence type="ECO:0000313" key="17">
    <source>
        <dbReference type="Proteomes" id="UP000066284"/>
    </source>
</evidence>
<keyword evidence="7" id="KW-0285">Flavoprotein</keyword>
<dbReference type="GO" id="GO:0050660">
    <property type="term" value="F:flavin adenine dinucleotide binding"/>
    <property type="evidence" value="ECO:0007669"/>
    <property type="project" value="TreeGrafter"/>
</dbReference>
<evidence type="ECO:0000256" key="9">
    <source>
        <dbReference type="ARBA" id="ARBA00022857"/>
    </source>
</evidence>
<dbReference type="Pfam" id="PF07992">
    <property type="entry name" value="Pyr_redox_2"/>
    <property type="match status" value="1"/>
</dbReference>
<keyword evidence="9" id="KW-0521">NADP</keyword>
<comment type="function">
    <text evidence="1">Conversion of NADPH, generated by peripheral catabolic pathways, to NADH, which can enter the respiratory chain for energy generation.</text>
</comment>
<dbReference type="Gene3D" id="3.30.390.30">
    <property type="match status" value="1"/>
</dbReference>
<dbReference type="PIRSF" id="PIRSF000350">
    <property type="entry name" value="Mercury_reductase_MerA"/>
    <property type="match status" value="1"/>
</dbReference>
<protein>
    <recommendedName>
        <fullName evidence="5">Soluble pyridine nucleotide transhydrogenase</fullName>
        <ecNumber evidence="4">1.6.1.1</ecNumber>
    </recommendedName>
    <alternativeName>
        <fullName evidence="12">NAD(P)(+) transhydrogenase [B-specific]</fullName>
    </alternativeName>
</protein>
<dbReference type="OrthoDB" id="9800167at2"/>
<keyword evidence="17" id="KW-1185">Reference proteome</keyword>
<dbReference type="PRINTS" id="PR00411">
    <property type="entry name" value="PNDRDTASEI"/>
</dbReference>
<feature type="binding site" evidence="13">
    <location>
        <position position="312"/>
    </location>
    <ligand>
        <name>FAD</name>
        <dbReference type="ChEBI" id="CHEBI:57692"/>
    </ligand>
</feature>
<feature type="domain" description="FAD/NAD(P)-binding" evidence="15">
    <location>
        <begin position="7"/>
        <end position="327"/>
    </location>
</feature>
<evidence type="ECO:0000256" key="2">
    <source>
        <dbReference type="ARBA" id="ARBA00004496"/>
    </source>
</evidence>
<evidence type="ECO:0000256" key="11">
    <source>
        <dbReference type="ARBA" id="ARBA00023027"/>
    </source>
</evidence>
<dbReference type="EMBL" id="LN885086">
    <property type="protein sequence ID" value="CUQ67136.1"/>
    <property type="molecule type" value="Genomic_DNA"/>
</dbReference>
<dbReference type="PANTHER" id="PTHR22912">
    <property type="entry name" value="DISULFIDE OXIDOREDUCTASE"/>
    <property type="match status" value="1"/>
</dbReference>
<evidence type="ECO:0000256" key="12">
    <source>
        <dbReference type="ARBA" id="ARBA00031183"/>
    </source>
</evidence>
<evidence type="ECO:0000256" key="13">
    <source>
        <dbReference type="PIRSR" id="PIRSR000350-3"/>
    </source>
</evidence>
<evidence type="ECO:0000256" key="10">
    <source>
        <dbReference type="ARBA" id="ARBA00023002"/>
    </source>
</evidence>
<evidence type="ECO:0000256" key="6">
    <source>
        <dbReference type="ARBA" id="ARBA00022490"/>
    </source>
</evidence>
<evidence type="ECO:0000259" key="15">
    <source>
        <dbReference type="Pfam" id="PF07992"/>
    </source>
</evidence>
<dbReference type="Pfam" id="PF02852">
    <property type="entry name" value="Pyr_redox_dim"/>
    <property type="match status" value="1"/>
</dbReference>
<keyword evidence="10 16" id="KW-0560">Oxidoreductase</keyword>
<dbReference type="FunFam" id="3.30.390.30:FF:000001">
    <property type="entry name" value="Dihydrolipoyl dehydrogenase"/>
    <property type="match status" value="1"/>
</dbReference>
<feature type="binding site" evidence="13">
    <location>
        <position position="54"/>
    </location>
    <ligand>
        <name>FAD</name>
        <dbReference type="ChEBI" id="CHEBI:57692"/>
    </ligand>
</feature>
<dbReference type="EC" id="1.6.1.1" evidence="4"/>
<keyword evidence="8 13" id="KW-0274">FAD</keyword>
<name>A0A0S4KUY8_9BACT</name>
<dbReference type="STRING" id="1715989.NITINOP_2164"/>
<dbReference type="GO" id="GO:0005829">
    <property type="term" value="C:cytosol"/>
    <property type="evidence" value="ECO:0007669"/>
    <property type="project" value="TreeGrafter"/>
</dbReference>
<feature type="binding site" evidence="13">
    <location>
        <begin position="183"/>
        <end position="190"/>
    </location>
    <ligand>
        <name>NAD(+)</name>
        <dbReference type="ChEBI" id="CHEBI:57540"/>
    </ligand>
</feature>
<comment type="similarity">
    <text evidence="3">Belongs to the class-I pyridine nucleotide-disulfide oxidoreductase family.</text>
</comment>
<dbReference type="PRINTS" id="PR00368">
    <property type="entry name" value="FADPNR"/>
</dbReference>
<dbReference type="GO" id="GO:0006103">
    <property type="term" value="P:2-oxoglutarate metabolic process"/>
    <property type="evidence" value="ECO:0007669"/>
    <property type="project" value="TreeGrafter"/>
</dbReference>
<reference evidence="17" key="1">
    <citation type="submission" date="2015-09" db="EMBL/GenBank/DDBJ databases">
        <authorList>
            <person name="Daims H."/>
        </authorList>
    </citation>
    <scope>NUCLEOTIDE SEQUENCE [LARGE SCALE GENOMIC DNA]</scope>
</reference>
<evidence type="ECO:0000256" key="8">
    <source>
        <dbReference type="ARBA" id="ARBA00022827"/>
    </source>
</evidence>
<evidence type="ECO:0000256" key="3">
    <source>
        <dbReference type="ARBA" id="ARBA00007532"/>
    </source>
</evidence>
<keyword evidence="6" id="KW-0963">Cytoplasm</keyword>
<dbReference type="InterPro" id="IPR036188">
    <property type="entry name" value="FAD/NAD-bd_sf"/>
</dbReference>
<dbReference type="KEGG" id="nio:NITINOP_2164"/>
<dbReference type="SUPFAM" id="SSF51905">
    <property type="entry name" value="FAD/NAD(P)-binding domain"/>
    <property type="match status" value="1"/>
</dbReference>
<evidence type="ECO:0000256" key="7">
    <source>
        <dbReference type="ARBA" id="ARBA00022630"/>
    </source>
</evidence>
<gene>
    <name evidence="16" type="primary">sthA</name>
    <name evidence="16" type="ORF">NITINOP_2164</name>
</gene>
<dbReference type="InterPro" id="IPR004099">
    <property type="entry name" value="Pyr_nucl-diS_OxRdtase_dimer"/>
</dbReference>
<proteinExistence type="inferred from homology"/>
<comment type="cofactor">
    <cofactor evidence="13">
        <name>FAD</name>
        <dbReference type="ChEBI" id="CHEBI:57692"/>
    </cofactor>
    <text evidence="13">Binds 1 FAD per subunit.</text>
</comment>
<evidence type="ECO:0000259" key="14">
    <source>
        <dbReference type="Pfam" id="PF02852"/>
    </source>
</evidence>
<dbReference type="GO" id="GO:0003957">
    <property type="term" value="F:NAD(P)+ transhydrogenase (Si-specific) activity"/>
    <property type="evidence" value="ECO:0007669"/>
    <property type="project" value="UniProtKB-EC"/>
</dbReference>
<evidence type="ECO:0000313" key="16">
    <source>
        <dbReference type="EMBL" id="CUQ67136.1"/>
    </source>
</evidence>
<sequence>MSGPLAFDIIVIGAGPAGQKAAIQGAKVGKRVALIERERGIGGSCVYRGTIPSKTLRESALHLDRLQSASKAFDFGLRPDTQISALLSRLEEVVRAHDRFMSLQLRRNGIHLFHGRARFRSAAVVEMETVDGASQLLTAQTIILATGSRPRNPEDIPVDHEHILDSDSLLSMIYLPRSLTIIGGGVIGCEYASIFSLLGTEVTLVDRAPTPLQFMDQELVRQFIVSFESKGGRYLGGQTVRAVRWDGAAHVVTTLGDGLVIKSEKLLVALGRQANLEDLNLNVAGITVTPKGTVPVNEYCQTDVPNIYAVGDMVGPPALASKAMEQGRRAVRHALGLPVGDAASTIPVGIYTIPEMASIGLDERSARERYREPLVGRAKFQEIARAQISGAGHGLLKMVADPLGERLLGVQVVGDSATELVHIGQLALQQGATVESFIDNVFNFPTYAEAYRVAALDILGQASKIKAIPEAA</sequence>
<accession>A0A0S4KUY8</accession>
<dbReference type="AlphaFoldDB" id="A0A0S4KUY8"/>
<organism evidence="16 17">
    <name type="scientific">Candidatus Nitrospira inopinata</name>
    <dbReference type="NCBI Taxonomy" id="1715989"/>
    <lineage>
        <taxon>Bacteria</taxon>
        <taxon>Pseudomonadati</taxon>
        <taxon>Nitrospirota</taxon>
        <taxon>Nitrospiria</taxon>
        <taxon>Nitrospirales</taxon>
        <taxon>Nitrospiraceae</taxon>
        <taxon>Nitrospira</taxon>
    </lineage>
</organism>
<dbReference type="InterPro" id="IPR050151">
    <property type="entry name" value="Class-I_Pyr_Nuc-Dis_Oxidored"/>
</dbReference>
<evidence type="ECO:0000256" key="5">
    <source>
        <dbReference type="ARBA" id="ARBA00016603"/>
    </source>
</evidence>
<dbReference type="GO" id="GO:0004148">
    <property type="term" value="F:dihydrolipoyl dehydrogenase (NADH) activity"/>
    <property type="evidence" value="ECO:0007669"/>
    <property type="project" value="TreeGrafter"/>
</dbReference>
<feature type="binding site" evidence="13">
    <location>
        <position position="271"/>
    </location>
    <ligand>
        <name>NAD(+)</name>
        <dbReference type="ChEBI" id="CHEBI:57540"/>
    </ligand>
</feature>
<keyword evidence="11 13" id="KW-0520">NAD</keyword>